<dbReference type="Proteomes" id="UP001141806">
    <property type="component" value="Unassembled WGS sequence"/>
</dbReference>
<dbReference type="AlphaFoldDB" id="A0A9Q0KYU6"/>
<feature type="compositionally biased region" description="Polar residues" evidence="2">
    <location>
        <begin position="296"/>
        <end position="310"/>
    </location>
</feature>
<dbReference type="PANTHER" id="PTHR35117">
    <property type="entry name" value="MYOSIN-M HEAVY PROTEIN"/>
    <property type="match status" value="1"/>
</dbReference>
<dbReference type="OrthoDB" id="1939654at2759"/>
<feature type="region of interest" description="Disordered" evidence="2">
    <location>
        <begin position="197"/>
        <end position="216"/>
    </location>
</feature>
<sequence>MGKPIKTKRPEILGKGKVTAVQIAFIVDRYLSDNNYIQTRSNFRTEASTLISKTHIREAPKSLLSLSAILDEYISLKEQKVMLEQEKRSVEQEKYRVETLLKGMQGVMQAYNSAGNTSLSLTSAAAPKSMSLIPPSDRGTPSPAAGFAMSSTPNTHLVPRNSNTISGAANFSTPTNDLQGTNKRKGLRTVTEAPPMVKRPCSQMPRKLSPIGGSRVPLQSCNITSTQETVKQFAVQSSPPDRLPNGSTIQGSSVVKSLFKQSSEPPLTNPPDPKTPPQALTSSSEKTVSPLDGSSHVYSTGNTQKTTPRSCSLDPSEAVNSSPFKHITYYSKETNHYISSSPIKSNLKKPGKRDHVKGRLNFDGSDAATTSGKSTTAEIFTPGPNEELDIFDMDIPNFDIFGADFSLSELLIDIDIDCEGDGLSSLQTSNPSMGSPNGSISGSLDANEVLSEVSTTVTEVLSEKDMNIQGLDSLTSVKSVTKSITISSPAKRRSSLLDQENLLVQD</sequence>
<dbReference type="PANTHER" id="PTHR35117:SF1">
    <property type="entry name" value="MYOSIN-M HEAVY PROTEIN"/>
    <property type="match status" value="1"/>
</dbReference>
<reference evidence="3" key="1">
    <citation type="journal article" date="2023" name="Plant J.">
        <title>The genome of the king protea, Protea cynaroides.</title>
        <authorList>
            <person name="Chang J."/>
            <person name="Duong T.A."/>
            <person name="Schoeman C."/>
            <person name="Ma X."/>
            <person name="Roodt D."/>
            <person name="Barker N."/>
            <person name="Li Z."/>
            <person name="Van de Peer Y."/>
            <person name="Mizrachi E."/>
        </authorList>
    </citation>
    <scope>NUCLEOTIDE SEQUENCE</scope>
    <source>
        <tissue evidence="3">Young leaves</tissue>
    </source>
</reference>
<comment type="caution">
    <text evidence="3">The sequence shown here is derived from an EMBL/GenBank/DDBJ whole genome shotgun (WGS) entry which is preliminary data.</text>
</comment>
<evidence type="ECO:0000313" key="4">
    <source>
        <dbReference type="Proteomes" id="UP001141806"/>
    </source>
</evidence>
<protein>
    <submittedName>
        <fullName evidence="3">Uncharacterized protein</fullName>
    </submittedName>
</protein>
<accession>A0A9Q0KYU6</accession>
<feature type="coiled-coil region" evidence="1">
    <location>
        <begin position="66"/>
        <end position="93"/>
    </location>
</feature>
<evidence type="ECO:0000256" key="2">
    <source>
        <dbReference type="SAM" id="MobiDB-lite"/>
    </source>
</evidence>
<proteinExistence type="predicted"/>
<organism evidence="3 4">
    <name type="scientific">Protea cynaroides</name>
    <dbReference type="NCBI Taxonomy" id="273540"/>
    <lineage>
        <taxon>Eukaryota</taxon>
        <taxon>Viridiplantae</taxon>
        <taxon>Streptophyta</taxon>
        <taxon>Embryophyta</taxon>
        <taxon>Tracheophyta</taxon>
        <taxon>Spermatophyta</taxon>
        <taxon>Magnoliopsida</taxon>
        <taxon>Proteales</taxon>
        <taxon>Proteaceae</taxon>
        <taxon>Protea</taxon>
    </lineage>
</organism>
<evidence type="ECO:0000256" key="1">
    <source>
        <dbReference type="SAM" id="Coils"/>
    </source>
</evidence>
<gene>
    <name evidence="3" type="ORF">NE237_009939</name>
</gene>
<feature type="compositionally biased region" description="Polar residues" evidence="2">
    <location>
        <begin position="278"/>
        <end position="287"/>
    </location>
</feature>
<keyword evidence="1" id="KW-0175">Coiled coil</keyword>
<evidence type="ECO:0000313" key="3">
    <source>
        <dbReference type="EMBL" id="KAJ4979159.1"/>
    </source>
</evidence>
<feature type="region of interest" description="Disordered" evidence="2">
    <location>
        <begin position="260"/>
        <end position="319"/>
    </location>
</feature>
<feature type="compositionally biased region" description="Pro residues" evidence="2">
    <location>
        <begin position="267"/>
        <end position="276"/>
    </location>
</feature>
<dbReference type="EMBL" id="JAMYWD010000002">
    <property type="protein sequence ID" value="KAJ4979159.1"/>
    <property type="molecule type" value="Genomic_DNA"/>
</dbReference>
<name>A0A9Q0KYU6_9MAGN</name>
<keyword evidence="4" id="KW-1185">Reference proteome</keyword>